<dbReference type="InParanoid" id="A0A0U9HTC5"/>
<evidence type="ECO:0000256" key="1">
    <source>
        <dbReference type="SAM" id="MobiDB-lite"/>
    </source>
</evidence>
<keyword evidence="3" id="KW-0934">Plastid</keyword>
<dbReference type="EMBL" id="DF238762">
    <property type="protein sequence ID" value="GAQ93773.1"/>
    <property type="molecule type" value="Genomic_DNA"/>
</dbReference>
<reference evidence="3 4" key="1">
    <citation type="journal article" date="2014" name="Nat. Commun.">
        <title>Klebsormidium flaccidum genome reveals primary factors for plant terrestrial adaptation.</title>
        <authorList>
            <person name="Hori K."/>
            <person name="Maruyama F."/>
            <person name="Fujisawa T."/>
            <person name="Togashi T."/>
            <person name="Yamamoto N."/>
            <person name="Seo M."/>
            <person name="Sato S."/>
            <person name="Yamada T."/>
            <person name="Mori H."/>
            <person name="Tajima N."/>
            <person name="Moriyama T."/>
            <person name="Ikeuchi M."/>
            <person name="Watanabe M."/>
            <person name="Wada H."/>
            <person name="Kobayashi K."/>
            <person name="Saito M."/>
            <person name="Masuda T."/>
            <person name="Sasaki-Sekimoto Y."/>
            <person name="Mashiguchi K."/>
            <person name="Awai K."/>
            <person name="Shimojima M."/>
            <person name="Masuda S."/>
            <person name="Iwai M."/>
            <person name="Nobusawa T."/>
            <person name="Narise T."/>
            <person name="Kondo S."/>
            <person name="Saito H."/>
            <person name="Sato R."/>
            <person name="Murakawa M."/>
            <person name="Ihara Y."/>
            <person name="Oshima-Yamada Y."/>
            <person name="Ohtaka K."/>
            <person name="Satoh M."/>
            <person name="Sonobe K."/>
            <person name="Ishii M."/>
            <person name="Ohtani R."/>
            <person name="Kanamori-Sato M."/>
            <person name="Honoki R."/>
            <person name="Miyazaki D."/>
            <person name="Mochizuki H."/>
            <person name="Umetsu J."/>
            <person name="Higashi K."/>
            <person name="Shibata D."/>
            <person name="Kamiya Y."/>
            <person name="Sato N."/>
            <person name="Nakamura Y."/>
            <person name="Tabata S."/>
            <person name="Ida S."/>
            <person name="Kurokawa K."/>
            <person name="Ohta H."/>
        </authorList>
    </citation>
    <scope>NUCLEOTIDE SEQUENCE [LARGE SCALE GENOMIC DNA]</scope>
    <source>
        <strain evidence="3 4">NIES-2285</strain>
    </source>
</reference>
<gene>
    <name evidence="3" type="primary">ORF180</name>
    <name evidence="3" type="ORF">KFL_018131230</name>
</gene>
<keyword evidence="2" id="KW-0812">Transmembrane</keyword>
<feature type="transmembrane region" description="Helical" evidence="2">
    <location>
        <begin position="49"/>
        <end position="72"/>
    </location>
</feature>
<keyword evidence="2" id="KW-1133">Transmembrane helix</keyword>
<keyword evidence="3" id="KW-0150">Chloroplast</keyword>
<organism evidence="3 4">
    <name type="scientific">Klebsormidium nitens</name>
    <name type="common">Green alga</name>
    <name type="synonym">Ulothrix nitens</name>
    <dbReference type="NCBI Taxonomy" id="105231"/>
    <lineage>
        <taxon>Eukaryota</taxon>
        <taxon>Viridiplantae</taxon>
        <taxon>Streptophyta</taxon>
        <taxon>Klebsormidiophyceae</taxon>
        <taxon>Klebsormidiales</taxon>
        <taxon>Klebsormidiaceae</taxon>
        <taxon>Klebsormidium</taxon>
    </lineage>
</organism>
<evidence type="ECO:0000313" key="3">
    <source>
        <dbReference type="EMBL" id="GAQ93773.1"/>
    </source>
</evidence>
<evidence type="ECO:0000256" key="2">
    <source>
        <dbReference type="SAM" id="Phobius"/>
    </source>
</evidence>
<proteinExistence type="predicted"/>
<dbReference type="AlphaFoldDB" id="A0A0U9HTC5"/>
<protein>
    <submittedName>
        <fullName evidence="3">ORF180</fullName>
    </submittedName>
</protein>
<evidence type="ECO:0000313" key="4">
    <source>
        <dbReference type="Proteomes" id="UP000054558"/>
    </source>
</evidence>
<name>A0A0U9HTC5_KLENI</name>
<sequence>MTRQKDVHHSLSEEEFVLNKELTGEIPLPSSININEQKFKNEKTWFSKFIFVFKGLIFSGFFLLLSGGYILFCFRLTTRQNYATTFYSRVASLTSSCHLSNAMPTTIALATPSSVSKSVSVNAQTTIRSDPSKTSSSSLHRSKSYNIPKNILSIEPPPVHARYILVLKKWTLVHLIVEQC</sequence>
<keyword evidence="2" id="KW-0472">Membrane</keyword>
<accession>A0A0U9HTC5</accession>
<dbReference type="Proteomes" id="UP000054558">
    <property type="component" value="Chromosome Pltd"/>
</dbReference>
<feature type="region of interest" description="Disordered" evidence="1">
    <location>
        <begin position="122"/>
        <end position="141"/>
    </location>
</feature>
<keyword evidence="4" id="KW-1185">Reference proteome</keyword>
<geneLocation type="chloroplast" evidence="3"/>